<evidence type="ECO:0000313" key="3">
    <source>
        <dbReference type="Proteomes" id="UP001345013"/>
    </source>
</evidence>
<organism evidence="2 3">
    <name type="scientific">Lithohypha guttulata</name>
    <dbReference type="NCBI Taxonomy" id="1690604"/>
    <lineage>
        <taxon>Eukaryota</taxon>
        <taxon>Fungi</taxon>
        <taxon>Dikarya</taxon>
        <taxon>Ascomycota</taxon>
        <taxon>Pezizomycotina</taxon>
        <taxon>Eurotiomycetes</taxon>
        <taxon>Chaetothyriomycetidae</taxon>
        <taxon>Chaetothyriales</taxon>
        <taxon>Trichomeriaceae</taxon>
        <taxon>Lithohypha</taxon>
    </lineage>
</organism>
<accession>A0ABR0K0V8</accession>
<name>A0ABR0K0V8_9EURO</name>
<reference evidence="2 3" key="1">
    <citation type="submission" date="2023-08" db="EMBL/GenBank/DDBJ databases">
        <title>Black Yeasts Isolated from many extreme environments.</title>
        <authorList>
            <person name="Coleine C."/>
            <person name="Stajich J.E."/>
            <person name="Selbmann L."/>
        </authorList>
    </citation>
    <scope>NUCLEOTIDE SEQUENCE [LARGE SCALE GENOMIC DNA]</scope>
    <source>
        <strain evidence="2 3">CCFEE 5885</strain>
    </source>
</reference>
<evidence type="ECO:0000256" key="1">
    <source>
        <dbReference type="SAM" id="MobiDB-lite"/>
    </source>
</evidence>
<comment type="caution">
    <text evidence="2">The sequence shown here is derived from an EMBL/GenBank/DDBJ whole genome shotgun (WGS) entry which is preliminary data.</text>
</comment>
<dbReference type="EMBL" id="JAVRRG010000134">
    <property type="protein sequence ID" value="KAK5081827.1"/>
    <property type="molecule type" value="Genomic_DNA"/>
</dbReference>
<evidence type="ECO:0000313" key="2">
    <source>
        <dbReference type="EMBL" id="KAK5081827.1"/>
    </source>
</evidence>
<feature type="compositionally biased region" description="Polar residues" evidence="1">
    <location>
        <begin position="31"/>
        <end position="46"/>
    </location>
</feature>
<sequence>MEPSKRAIQGAERRYGQLTPAQSIDDHTARRASTNQSTLSRQSTNMSEHDTYASMTGTSLTEEPRENDLAIFECSLRAQYQEQELPSQASPPPPTMTPWMPTLEELLSDPQLVEDLARLRQKRMELSANAPLVPTELSPSFIPDAAQAAPPQPQCNGHRFGTVTIEGDDARVAQGNVLAQDMNPALVRNHDYGNVLLKKGARAPTLKQGDMDHEALCMFLGGRREPLA</sequence>
<protein>
    <submittedName>
        <fullName evidence="2">Uncharacterized protein</fullName>
    </submittedName>
</protein>
<dbReference type="Proteomes" id="UP001345013">
    <property type="component" value="Unassembled WGS sequence"/>
</dbReference>
<feature type="region of interest" description="Disordered" evidence="1">
    <location>
        <begin position="1"/>
        <end position="62"/>
    </location>
</feature>
<gene>
    <name evidence="2" type="ORF">LTR24_008130</name>
</gene>
<keyword evidence="3" id="KW-1185">Reference proteome</keyword>
<proteinExistence type="predicted"/>